<organism evidence="1 2">
    <name type="scientific">Miscanthus lutarioriparius</name>
    <dbReference type="NCBI Taxonomy" id="422564"/>
    <lineage>
        <taxon>Eukaryota</taxon>
        <taxon>Viridiplantae</taxon>
        <taxon>Streptophyta</taxon>
        <taxon>Embryophyta</taxon>
        <taxon>Tracheophyta</taxon>
        <taxon>Spermatophyta</taxon>
        <taxon>Magnoliopsida</taxon>
        <taxon>Liliopsida</taxon>
        <taxon>Poales</taxon>
        <taxon>Poaceae</taxon>
        <taxon>PACMAD clade</taxon>
        <taxon>Panicoideae</taxon>
        <taxon>Andropogonodae</taxon>
        <taxon>Andropogoneae</taxon>
        <taxon>Saccharinae</taxon>
        <taxon>Miscanthus</taxon>
    </lineage>
</organism>
<reference evidence="1" key="1">
    <citation type="submission" date="2020-10" db="EMBL/GenBank/DDBJ databases">
        <authorList>
            <person name="Han B."/>
            <person name="Lu T."/>
            <person name="Zhao Q."/>
            <person name="Huang X."/>
            <person name="Zhao Y."/>
        </authorList>
    </citation>
    <scope>NUCLEOTIDE SEQUENCE</scope>
</reference>
<evidence type="ECO:0000313" key="2">
    <source>
        <dbReference type="Proteomes" id="UP000604825"/>
    </source>
</evidence>
<sequence length="240" mass="27169">MASIIRSTSLPSSLRSEEIDIEEQLQSLKETISSATIETIVDGIKRLGEVYNNIEQTICSPSSQASLCRLQQRKMVEQEVELSLVLLDLCNTMQENFSEIKINIQEMQLAIKRGDDSTLQARIQSYVRLAKKAHKQFKKISKKPTSVDQDSCRVVKHLAEAREIAISMLESLSYLLSKQIAISSSSKWSLVSKAIKKRRVVCKEKLQETELVIVDLESIVETLFRKLIQSRVSLLNTLSL</sequence>
<dbReference type="InterPro" id="IPR004320">
    <property type="entry name" value="BPS1_pln"/>
</dbReference>
<dbReference type="OrthoDB" id="1701699at2759"/>
<protein>
    <submittedName>
        <fullName evidence="1">Uncharacterized protein</fullName>
    </submittedName>
</protein>
<dbReference type="EMBL" id="CAJGYO010000007">
    <property type="protein sequence ID" value="CAD6245678.1"/>
    <property type="molecule type" value="Genomic_DNA"/>
</dbReference>
<dbReference type="Proteomes" id="UP000604825">
    <property type="component" value="Unassembled WGS sequence"/>
</dbReference>
<evidence type="ECO:0000313" key="1">
    <source>
        <dbReference type="EMBL" id="CAD6245678.1"/>
    </source>
</evidence>
<dbReference type="GO" id="GO:0048364">
    <property type="term" value="P:root development"/>
    <property type="evidence" value="ECO:0007669"/>
    <property type="project" value="InterPro"/>
</dbReference>
<dbReference type="PANTHER" id="PTHR33070:SF117">
    <property type="match status" value="1"/>
</dbReference>
<gene>
    <name evidence="1" type="ORF">NCGR_LOCUS29974</name>
</gene>
<dbReference type="PANTHER" id="PTHR33070">
    <property type="entry name" value="OS06G0725500 PROTEIN"/>
    <property type="match status" value="1"/>
</dbReference>
<dbReference type="Pfam" id="PF03087">
    <property type="entry name" value="BPS1"/>
    <property type="match status" value="1"/>
</dbReference>
<dbReference type="AlphaFoldDB" id="A0A811PIG7"/>
<comment type="caution">
    <text evidence="1">The sequence shown here is derived from an EMBL/GenBank/DDBJ whole genome shotgun (WGS) entry which is preliminary data.</text>
</comment>
<accession>A0A811PIG7</accession>
<keyword evidence="2" id="KW-1185">Reference proteome</keyword>
<proteinExistence type="predicted"/>
<dbReference type="GO" id="GO:0048367">
    <property type="term" value="P:shoot system development"/>
    <property type="evidence" value="ECO:0007669"/>
    <property type="project" value="InterPro"/>
</dbReference>
<name>A0A811PIG7_9POAL</name>